<protein>
    <submittedName>
        <fullName evidence="1">Uncharacterized protein</fullName>
    </submittedName>
</protein>
<dbReference type="OrthoDB" id="10571817at2759"/>
<dbReference type="KEGG" id="boe:106298609"/>
<dbReference type="OMA" id="IQMFEHR"/>
<dbReference type="HOGENOM" id="CLU_2213612_0_0_1"/>
<reference evidence="1" key="2">
    <citation type="submission" date="2015-03" db="UniProtKB">
        <authorList>
            <consortium name="EnsemblPlants"/>
        </authorList>
    </citation>
    <scope>IDENTIFICATION</scope>
</reference>
<dbReference type="RefSeq" id="XP_013590200.1">
    <property type="nucleotide sequence ID" value="XM_013734746.1"/>
</dbReference>
<accession>A0A0D3D1Z1</accession>
<reference evidence="1 2" key="1">
    <citation type="journal article" date="2014" name="Genome Biol.">
        <title>Transcriptome and methylome profiling reveals relics of genome dominance in the mesopolyploid Brassica oleracea.</title>
        <authorList>
            <person name="Parkin I.A."/>
            <person name="Koh C."/>
            <person name="Tang H."/>
            <person name="Robinson S.J."/>
            <person name="Kagale S."/>
            <person name="Clarke W.E."/>
            <person name="Town C.D."/>
            <person name="Nixon J."/>
            <person name="Krishnakumar V."/>
            <person name="Bidwell S.L."/>
            <person name="Denoeud F."/>
            <person name="Belcram H."/>
            <person name="Links M.G."/>
            <person name="Just J."/>
            <person name="Clarke C."/>
            <person name="Bender T."/>
            <person name="Huebert T."/>
            <person name="Mason A.S."/>
            <person name="Pires J.C."/>
            <person name="Barker G."/>
            <person name="Moore J."/>
            <person name="Walley P.G."/>
            <person name="Manoli S."/>
            <person name="Batley J."/>
            <person name="Edwards D."/>
            <person name="Nelson M.N."/>
            <person name="Wang X."/>
            <person name="Paterson A.H."/>
            <person name="King G."/>
            <person name="Bancroft I."/>
            <person name="Chalhoub B."/>
            <person name="Sharpe A.G."/>
        </authorList>
    </citation>
    <scope>NUCLEOTIDE SEQUENCE</scope>
    <source>
        <strain evidence="1 2">cv. TO1000</strain>
    </source>
</reference>
<proteinExistence type="predicted"/>
<evidence type="ECO:0000313" key="1">
    <source>
        <dbReference type="EnsemblPlants" id="Bo6g124350.1"/>
    </source>
</evidence>
<dbReference type="Proteomes" id="UP000032141">
    <property type="component" value="Chromosome C6"/>
</dbReference>
<sequence>MQANLRSVLAQISRGGRDVGSHRSFRSYLGNSETKGGRRRFVTGGGSQINEKLYWFGRYMTYGYCAVTSWAIIQMFEHRRTIEIDLAERRGSKPKTSFRDVLRWFGA</sequence>
<organism evidence="1 2">
    <name type="scientific">Brassica oleracea var. oleracea</name>
    <dbReference type="NCBI Taxonomy" id="109376"/>
    <lineage>
        <taxon>Eukaryota</taxon>
        <taxon>Viridiplantae</taxon>
        <taxon>Streptophyta</taxon>
        <taxon>Embryophyta</taxon>
        <taxon>Tracheophyta</taxon>
        <taxon>Spermatophyta</taxon>
        <taxon>Magnoliopsida</taxon>
        <taxon>eudicotyledons</taxon>
        <taxon>Gunneridae</taxon>
        <taxon>Pentapetalae</taxon>
        <taxon>rosids</taxon>
        <taxon>malvids</taxon>
        <taxon>Brassicales</taxon>
        <taxon>Brassicaceae</taxon>
        <taxon>Brassiceae</taxon>
        <taxon>Brassica</taxon>
    </lineage>
</organism>
<dbReference type="AlphaFoldDB" id="A0A0D3D1Z1"/>
<dbReference type="EnsemblPlants" id="Bo6g124350.1">
    <property type="protein sequence ID" value="Bo6g124350.1"/>
    <property type="gene ID" value="Bo6g124350"/>
</dbReference>
<name>A0A0D3D1Z1_BRAOL</name>
<evidence type="ECO:0000313" key="2">
    <source>
        <dbReference type="Proteomes" id="UP000032141"/>
    </source>
</evidence>
<dbReference type="GeneID" id="106298609"/>
<dbReference type="Gramene" id="Bo6g124350.1">
    <property type="protein sequence ID" value="Bo6g124350.1"/>
    <property type="gene ID" value="Bo6g124350"/>
</dbReference>
<keyword evidence="2" id="KW-1185">Reference proteome</keyword>